<dbReference type="InterPro" id="IPR011010">
    <property type="entry name" value="DNA_brk_join_enz"/>
</dbReference>
<evidence type="ECO:0000313" key="3">
    <source>
        <dbReference type="Proteomes" id="UP000266701"/>
    </source>
</evidence>
<gene>
    <name evidence="2" type="ORF">BC353_00075</name>
</gene>
<dbReference type="EMBL" id="MCBA01000001">
    <property type="protein sequence ID" value="RGP92417.1"/>
    <property type="molecule type" value="Genomic_DNA"/>
</dbReference>
<evidence type="ECO:0000256" key="1">
    <source>
        <dbReference type="ARBA" id="ARBA00023172"/>
    </source>
</evidence>
<proteinExistence type="predicted"/>
<organism evidence="2 3">
    <name type="scientific">Vibrio cholerae</name>
    <dbReference type="NCBI Taxonomy" id="666"/>
    <lineage>
        <taxon>Bacteria</taxon>
        <taxon>Pseudomonadati</taxon>
        <taxon>Pseudomonadota</taxon>
        <taxon>Gammaproteobacteria</taxon>
        <taxon>Vibrionales</taxon>
        <taxon>Vibrionaceae</taxon>
        <taxon>Vibrio</taxon>
    </lineage>
</organism>
<dbReference type="SUPFAM" id="SSF56349">
    <property type="entry name" value="DNA breaking-rejoining enzymes"/>
    <property type="match status" value="1"/>
</dbReference>
<dbReference type="InterPro" id="IPR013762">
    <property type="entry name" value="Integrase-like_cat_sf"/>
</dbReference>
<accession>A0A395UFC3</accession>
<sequence length="625" mass="71880">MTESKNYISIEFTENVDFTISYDSNNQPYSRYSDQKWIFPKHECVISFLGLSGRFEETAKRLALNIINTRNSRSTKLLSRNIMSGAVIFQGLIRMSGGDDYSALDDDRVYNRVISYAKHEGIKYKTWKNNFIFISYLKREGFIKRDIGQADKLSKILAGDSVYSRQTLAIPEGIAAIYLRNAVELVESLHPSRQLISHLYHEYLNAIVPIRLNEKKLKTVKRAIYKKYRNSKHIVLDHTGVWLSVIRGACYTVLAAFTGCRDGEIRSFNLDSYEEREYANIKIPILKGIDTKPNKGGVKRQKSWVTIPSARKAIELLWESYQFSRDIWIKQATDITHVDEKASYLRDANSLLINFASNRAIRPKAGRGIVSDSLKYFVESCGYAADNADVKEFNQLNPTRHGELKVGDVLVPHPHAFRRTFAVYLVRNKLASLLDLKYQFKHMNVAMTSWYSNQAHVASYFDMMADHELVSEIADEHHHYITDSLYYIYNEAETLAGPEGKRILNLRSNSGSSIYLSREEISQQVKEGRLSIIEHPTGHCTNPSCDRICDMTTCQYKVVTKEKALELDRLREKLKEKFLALTEAKVNQPNILSKIYFEIRSIEKVLDEHQINHQKFTADITVAML</sequence>
<dbReference type="Proteomes" id="UP000266701">
    <property type="component" value="Unassembled WGS sequence"/>
</dbReference>
<name>A0A395UFC3_VIBCL</name>
<protein>
    <recommendedName>
        <fullName evidence="4">Site-specific integrase</fullName>
    </recommendedName>
</protein>
<evidence type="ECO:0008006" key="4">
    <source>
        <dbReference type="Google" id="ProtNLM"/>
    </source>
</evidence>
<keyword evidence="1" id="KW-0233">DNA recombination</keyword>
<dbReference type="RefSeq" id="WP_156844131.1">
    <property type="nucleotide sequence ID" value="NZ_JACFTG010000002.1"/>
</dbReference>
<dbReference type="Gene3D" id="1.10.443.10">
    <property type="entry name" value="Intergrase catalytic core"/>
    <property type="match status" value="1"/>
</dbReference>
<reference evidence="2 3" key="1">
    <citation type="journal article" date="2017" name="Emerg. Infect. Dis.">
        <title>Carbapenemase VCC-1-Producing Vibrio cholerae in Coastal Waters of Germany.</title>
        <authorList>
            <person name="Hammerl J.A."/>
            <person name="Jackel C."/>
            <person name="Bortolaia V."/>
            <person name="Schwartz K."/>
            <person name="Bier N."/>
            <person name="Hendriksen R.S."/>
            <person name="Guerra B."/>
            <person name="Strauch E."/>
        </authorList>
    </citation>
    <scope>NUCLEOTIDE SEQUENCE [LARGE SCALE GENOMIC DNA]</scope>
    <source>
        <strain evidence="2 3">VN-2825</strain>
    </source>
</reference>
<dbReference type="GO" id="GO:0006310">
    <property type="term" value="P:DNA recombination"/>
    <property type="evidence" value="ECO:0007669"/>
    <property type="project" value="UniProtKB-KW"/>
</dbReference>
<dbReference type="GO" id="GO:0003677">
    <property type="term" value="F:DNA binding"/>
    <property type="evidence" value="ECO:0007669"/>
    <property type="project" value="InterPro"/>
</dbReference>
<evidence type="ECO:0000313" key="2">
    <source>
        <dbReference type="EMBL" id="RGP92417.1"/>
    </source>
</evidence>
<comment type="caution">
    <text evidence="2">The sequence shown here is derived from an EMBL/GenBank/DDBJ whole genome shotgun (WGS) entry which is preliminary data.</text>
</comment>
<dbReference type="AlphaFoldDB" id="A0A395UFC3"/>
<dbReference type="GO" id="GO:0015074">
    <property type="term" value="P:DNA integration"/>
    <property type="evidence" value="ECO:0007669"/>
    <property type="project" value="InterPro"/>
</dbReference>